<keyword evidence="2" id="KW-1185">Reference proteome</keyword>
<gene>
    <name evidence="1" type="ORF">SAMN05421797_1011316</name>
</gene>
<evidence type="ECO:0000313" key="2">
    <source>
        <dbReference type="Proteomes" id="UP000186953"/>
    </source>
</evidence>
<dbReference type="RefSeq" id="WP_076547444.1">
    <property type="nucleotide sequence ID" value="NZ_FTMA01000001.1"/>
</dbReference>
<accession>A0A1N6RK82</accession>
<dbReference type="AlphaFoldDB" id="A0A1N6RK82"/>
<dbReference type="EMBL" id="FTMA01000001">
    <property type="protein sequence ID" value="SIQ29290.1"/>
    <property type="molecule type" value="Genomic_DNA"/>
</dbReference>
<proteinExistence type="predicted"/>
<reference evidence="2" key="1">
    <citation type="submission" date="2017-01" db="EMBL/GenBank/DDBJ databases">
        <authorList>
            <person name="Varghese N."/>
            <person name="Submissions S."/>
        </authorList>
    </citation>
    <scope>NUCLEOTIDE SEQUENCE [LARGE SCALE GENOMIC DNA]</scope>
    <source>
        <strain evidence="2">DSM 15366</strain>
    </source>
</reference>
<sequence length="76" mass="9073">MTENIKQMFSKMNDETREEALQLLMSEFNLESTKFAKKNWIIGGRIPENNQEKIVRIFQNLLRIQVFKINEIKVTL</sequence>
<evidence type="ECO:0000313" key="1">
    <source>
        <dbReference type="EMBL" id="SIQ29290.1"/>
    </source>
</evidence>
<organism evidence="1 2">
    <name type="scientific">Maribacter ulvicola</name>
    <dbReference type="NCBI Taxonomy" id="228959"/>
    <lineage>
        <taxon>Bacteria</taxon>
        <taxon>Pseudomonadati</taxon>
        <taxon>Bacteroidota</taxon>
        <taxon>Flavobacteriia</taxon>
        <taxon>Flavobacteriales</taxon>
        <taxon>Flavobacteriaceae</taxon>
        <taxon>Maribacter</taxon>
    </lineage>
</organism>
<dbReference type="Proteomes" id="UP000186953">
    <property type="component" value="Unassembled WGS sequence"/>
</dbReference>
<name>A0A1N6RK82_9FLAO</name>
<protein>
    <submittedName>
        <fullName evidence="1">Uncharacterized protein</fullName>
    </submittedName>
</protein>
<dbReference type="OrthoDB" id="1179277at2"/>